<sequence length="229" mass="26465">MVGCRVIKFEKFQSKELNAHLMPQIRKLNKIDIAFSLATTGKFRERINYLMILLSMNPWAEKIKIIRDQNISKGKTINPAKLNENQFVMVFGGFATPINYDVYSMFANAHMRMLTIAVCNFNFPLPNTMANAITTKFGVNPIETISKTTARFNKIQNDERLDQLKEQGVNRTTAIEYVFNNKTILDGEYELIMSCSWRSTLAEINEKRRVLEGEKEDEYPTDLETDDEE</sequence>
<evidence type="ECO:0000313" key="2">
    <source>
        <dbReference type="Proteomes" id="UP001152747"/>
    </source>
</evidence>
<dbReference type="EMBL" id="CANHGI010000003">
    <property type="protein sequence ID" value="CAI5444776.1"/>
    <property type="molecule type" value="Genomic_DNA"/>
</dbReference>
<dbReference type="AlphaFoldDB" id="A0A9P1N1W4"/>
<proteinExistence type="predicted"/>
<protein>
    <submittedName>
        <fullName evidence="1">Uncharacterized protein</fullName>
    </submittedName>
</protein>
<evidence type="ECO:0000313" key="1">
    <source>
        <dbReference type="EMBL" id="CAI5444776.1"/>
    </source>
</evidence>
<accession>A0A9P1N1W4</accession>
<reference evidence="1" key="1">
    <citation type="submission" date="2022-11" db="EMBL/GenBank/DDBJ databases">
        <authorList>
            <person name="Kikuchi T."/>
        </authorList>
    </citation>
    <scope>NUCLEOTIDE SEQUENCE</scope>
    <source>
        <strain evidence="1">PS1010</strain>
    </source>
</reference>
<keyword evidence="2" id="KW-1185">Reference proteome</keyword>
<organism evidence="1 2">
    <name type="scientific">Caenorhabditis angaria</name>
    <dbReference type="NCBI Taxonomy" id="860376"/>
    <lineage>
        <taxon>Eukaryota</taxon>
        <taxon>Metazoa</taxon>
        <taxon>Ecdysozoa</taxon>
        <taxon>Nematoda</taxon>
        <taxon>Chromadorea</taxon>
        <taxon>Rhabditida</taxon>
        <taxon>Rhabditina</taxon>
        <taxon>Rhabditomorpha</taxon>
        <taxon>Rhabditoidea</taxon>
        <taxon>Rhabditidae</taxon>
        <taxon>Peloderinae</taxon>
        <taxon>Caenorhabditis</taxon>
    </lineage>
</organism>
<dbReference type="Proteomes" id="UP001152747">
    <property type="component" value="Unassembled WGS sequence"/>
</dbReference>
<comment type="caution">
    <text evidence="1">The sequence shown here is derived from an EMBL/GenBank/DDBJ whole genome shotgun (WGS) entry which is preliminary data.</text>
</comment>
<gene>
    <name evidence="1" type="ORF">CAMP_LOCUS7413</name>
</gene>
<name>A0A9P1N1W4_9PELO</name>